<protein>
    <submittedName>
        <fullName evidence="1">Uncharacterized protein</fullName>
    </submittedName>
</protein>
<name>A0A6S6SQL7_9BACT</name>
<dbReference type="EMBL" id="CACVAX010000032">
    <property type="protein sequence ID" value="CAA6810769.1"/>
    <property type="molecule type" value="Genomic_DNA"/>
</dbReference>
<gene>
    <name evidence="1" type="ORF">HELGO_WM18580</name>
</gene>
<dbReference type="Gene3D" id="2.180.10.10">
    <property type="entry name" value="RHS repeat-associated core"/>
    <property type="match status" value="1"/>
</dbReference>
<sequence>MKKILIVSILLALIIFSLYHKDVDTLSISKKGYFEEICEAKIEQKSLKIFNTSKDELISDNEQNETEEKVFSVKIMGDLNITRDTLVKLSAEVKNATALDKCNYWWYEDTKLISIGAVLEETFSKGQHKITLVIRDANGVEKSDTVVLEAFDYFSIKRSNYDAYYGSLLYVERQIMNHKGQYMLYDDGIYLKEYSSYDEAGNLVEKTVEYYTRPNENSKTLYTYDNQGNRLTEETFNADGEMVYFVINTYDDTGILIRTQRGGDEESLVEENYTDVKDSNNSYAKTEEIVLKDSRPKDIIRINDNGQVVYEERHYPGGHKSVNEMSYNSDGQLTRTVKNITSPYDLRLDISDYDKNGNIIKKEIKYQLKDELIPCHYINESTYINIGQIKSSANTILEGECPYIDEIKQTFTYNMEGDVLKVNANSDGSFGKGLKTLEVLRTYTNELDI</sequence>
<dbReference type="AlphaFoldDB" id="A0A6S6SQL7"/>
<accession>A0A6S6SQL7</accession>
<evidence type="ECO:0000313" key="1">
    <source>
        <dbReference type="EMBL" id="CAA6810769.1"/>
    </source>
</evidence>
<reference evidence="1" key="1">
    <citation type="submission" date="2020-01" db="EMBL/GenBank/DDBJ databases">
        <authorList>
            <person name="Meier V. D."/>
            <person name="Meier V D."/>
        </authorList>
    </citation>
    <scope>NUCLEOTIDE SEQUENCE</scope>
    <source>
        <strain evidence="1">HLG_WM_MAG_04</strain>
    </source>
</reference>
<proteinExistence type="predicted"/>
<organism evidence="1">
    <name type="scientific">uncultured Sulfurovum sp</name>
    <dbReference type="NCBI Taxonomy" id="269237"/>
    <lineage>
        <taxon>Bacteria</taxon>
        <taxon>Pseudomonadati</taxon>
        <taxon>Campylobacterota</taxon>
        <taxon>Epsilonproteobacteria</taxon>
        <taxon>Campylobacterales</taxon>
        <taxon>Sulfurovaceae</taxon>
        <taxon>Sulfurovum</taxon>
        <taxon>environmental samples</taxon>
    </lineage>
</organism>